<dbReference type="GO" id="GO:0031966">
    <property type="term" value="C:mitochondrial membrane"/>
    <property type="evidence" value="ECO:0007669"/>
    <property type="project" value="UniProtKB-SubCell"/>
</dbReference>
<evidence type="ECO:0000256" key="2">
    <source>
        <dbReference type="ARBA" id="ARBA00005895"/>
    </source>
</evidence>
<keyword evidence="4" id="KW-0138">CF(0)</keyword>
<dbReference type="STRING" id="9244.A0A091HYX9"/>
<evidence type="ECO:0000256" key="1">
    <source>
        <dbReference type="ARBA" id="ARBA00004325"/>
    </source>
</evidence>
<keyword evidence="6" id="KW-0406">Ion transport</keyword>
<dbReference type="GO" id="GO:0045259">
    <property type="term" value="C:proton-transporting ATP synthase complex"/>
    <property type="evidence" value="ECO:0007669"/>
    <property type="project" value="UniProtKB-KW"/>
</dbReference>
<evidence type="ECO:0000256" key="5">
    <source>
        <dbReference type="ARBA" id="ARBA00022781"/>
    </source>
</evidence>
<evidence type="ECO:0000256" key="3">
    <source>
        <dbReference type="ARBA" id="ARBA00022448"/>
    </source>
</evidence>
<evidence type="ECO:0000313" key="10">
    <source>
        <dbReference type="EMBL" id="KFP01479.1"/>
    </source>
</evidence>
<name>A0A091HYX9_CALAN</name>
<keyword evidence="8" id="KW-0472">Membrane</keyword>
<feature type="non-terminal residue" evidence="10">
    <location>
        <position position="1"/>
    </location>
</feature>
<keyword evidence="7" id="KW-0496">Mitochondrion</keyword>
<dbReference type="InterPro" id="IPR019344">
    <property type="entry name" value="F1F0-ATPsyn_F_prd"/>
</dbReference>
<feature type="non-terminal residue" evidence="10">
    <location>
        <position position="64"/>
    </location>
</feature>
<dbReference type="GO" id="GO:0042776">
    <property type="term" value="P:proton motive force-driven mitochondrial ATP synthesis"/>
    <property type="evidence" value="ECO:0007669"/>
    <property type="project" value="TreeGrafter"/>
</dbReference>
<dbReference type="EMBL" id="KL218030">
    <property type="protein sequence ID" value="KFP01479.1"/>
    <property type="molecule type" value="Genomic_DNA"/>
</dbReference>
<comment type="subcellular location">
    <subcellularLocation>
        <location evidence="1">Mitochondrion membrane</location>
    </subcellularLocation>
</comment>
<dbReference type="PANTHER" id="PTHR13080">
    <property type="entry name" value="ATP SYNTHASE F CHAIN, MITOCHONDRIAL-RELATED"/>
    <property type="match status" value="1"/>
</dbReference>
<keyword evidence="3" id="KW-0813">Transport</keyword>
<proteinExistence type="inferred from homology"/>
<dbReference type="GO" id="GO:0046933">
    <property type="term" value="F:proton-transporting ATP synthase activity, rotational mechanism"/>
    <property type="evidence" value="ECO:0007669"/>
    <property type="project" value="TreeGrafter"/>
</dbReference>
<dbReference type="PANTHER" id="PTHR13080:SF19">
    <property type="entry name" value="ATP SYNTHASE SUBUNIT F, MITOCHONDRIAL"/>
    <property type="match status" value="1"/>
</dbReference>
<dbReference type="Proteomes" id="UP000054308">
    <property type="component" value="Unassembled WGS sequence"/>
</dbReference>
<evidence type="ECO:0000256" key="7">
    <source>
        <dbReference type="ARBA" id="ARBA00023128"/>
    </source>
</evidence>
<evidence type="ECO:0000256" key="8">
    <source>
        <dbReference type="ARBA" id="ARBA00023136"/>
    </source>
</evidence>
<dbReference type="AlphaFoldDB" id="A0A091HYX9"/>
<comment type="similarity">
    <text evidence="2">Belongs to the ATPase F chain family.</text>
</comment>
<evidence type="ECO:0000256" key="6">
    <source>
        <dbReference type="ARBA" id="ARBA00023065"/>
    </source>
</evidence>
<keyword evidence="11" id="KW-1185">Reference proteome</keyword>
<gene>
    <name evidence="10" type="ORF">N300_05045</name>
</gene>
<dbReference type="Pfam" id="PF10206">
    <property type="entry name" value="WRW"/>
    <property type="match status" value="1"/>
</dbReference>
<sequence>QLPAWLPTRELSPQGLLGGAQRAWSSFSSRYLQVKRGSLAGVSVLLAGSCLLTSCWQSQHTSKH</sequence>
<evidence type="ECO:0000256" key="4">
    <source>
        <dbReference type="ARBA" id="ARBA00022547"/>
    </source>
</evidence>
<keyword evidence="5" id="KW-0375">Hydrogen ion transport</keyword>
<organism evidence="10 11">
    <name type="scientific">Calypte anna</name>
    <name type="common">Anna's hummingbird</name>
    <name type="synonym">Archilochus anna</name>
    <dbReference type="NCBI Taxonomy" id="9244"/>
    <lineage>
        <taxon>Eukaryota</taxon>
        <taxon>Metazoa</taxon>
        <taxon>Chordata</taxon>
        <taxon>Craniata</taxon>
        <taxon>Vertebrata</taxon>
        <taxon>Euteleostomi</taxon>
        <taxon>Archelosauria</taxon>
        <taxon>Archosauria</taxon>
        <taxon>Dinosauria</taxon>
        <taxon>Saurischia</taxon>
        <taxon>Theropoda</taxon>
        <taxon>Coelurosauria</taxon>
        <taxon>Aves</taxon>
        <taxon>Neognathae</taxon>
        <taxon>Neoaves</taxon>
        <taxon>Strisores</taxon>
        <taxon>Apodiformes</taxon>
        <taxon>Trochilidae</taxon>
        <taxon>Calypte</taxon>
    </lineage>
</organism>
<accession>A0A091HYX9</accession>
<reference evidence="10 11" key="1">
    <citation type="submission" date="2014-04" db="EMBL/GenBank/DDBJ databases">
        <title>Genome evolution of avian class.</title>
        <authorList>
            <person name="Zhang G."/>
            <person name="Li C."/>
        </authorList>
    </citation>
    <scope>NUCLEOTIDE SEQUENCE [LARGE SCALE GENOMIC DNA]</scope>
    <source>
        <strain evidence="10">BGI_N300</strain>
    </source>
</reference>
<evidence type="ECO:0000313" key="11">
    <source>
        <dbReference type="Proteomes" id="UP000054308"/>
    </source>
</evidence>
<evidence type="ECO:0000256" key="9">
    <source>
        <dbReference type="ARBA" id="ARBA00023310"/>
    </source>
</evidence>
<protein>
    <submittedName>
        <fullName evidence="10">Uncharacterized protein</fullName>
    </submittedName>
</protein>
<keyword evidence="9" id="KW-0066">ATP synthesis</keyword>